<accession>A0A9N9E9P5</accession>
<reference evidence="1" key="1">
    <citation type="submission" date="2021-06" db="EMBL/GenBank/DDBJ databases">
        <authorList>
            <person name="Kallberg Y."/>
            <person name="Tangrot J."/>
            <person name="Rosling A."/>
        </authorList>
    </citation>
    <scope>NUCLEOTIDE SEQUENCE</scope>
    <source>
        <strain evidence="1">FL130A</strain>
    </source>
</reference>
<proteinExistence type="predicted"/>
<organism evidence="1 2">
    <name type="scientific">Ambispora leptoticha</name>
    <dbReference type="NCBI Taxonomy" id="144679"/>
    <lineage>
        <taxon>Eukaryota</taxon>
        <taxon>Fungi</taxon>
        <taxon>Fungi incertae sedis</taxon>
        <taxon>Mucoromycota</taxon>
        <taxon>Glomeromycotina</taxon>
        <taxon>Glomeromycetes</taxon>
        <taxon>Archaeosporales</taxon>
        <taxon>Ambisporaceae</taxon>
        <taxon>Ambispora</taxon>
    </lineage>
</organism>
<gene>
    <name evidence="1" type="ORF">ALEPTO_LOCUS10464</name>
</gene>
<dbReference type="OrthoDB" id="2306742at2759"/>
<evidence type="ECO:0000313" key="2">
    <source>
        <dbReference type="Proteomes" id="UP000789508"/>
    </source>
</evidence>
<keyword evidence="2" id="KW-1185">Reference proteome</keyword>
<dbReference type="EMBL" id="CAJVPS010011680">
    <property type="protein sequence ID" value="CAG8666261.1"/>
    <property type="molecule type" value="Genomic_DNA"/>
</dbReference>
<evidence type="ECO:0000313" key="1">
    <source>
        <dbReference type="EMBL" id="CAG8666261.1"/>
    </source>
</evidence>
<dbReference type="Proteomes" id="UP000789508">
    <property type="component" value="Unassembled WGS sequence"/>
</dbReference>
<comment type="caution">
    <text evidence="1">The sequence shown here is derived from an EMBL/GenBank/DDBJ whole genome shotgun (WGS) entry which is preliminary data.</text>
</comment>
<protein>
    <submittedName>
        <fullName evidence="1">4214_t:CDS:1</fullName>
    </submittedName>
</protein>
<sequence length="183" mass="21400">MNDISHFNKNFRDMRFTLYNDYTNEGGAIFRFRTSNAPRRVCGKVATLGFGSNLFKVYCVVIKFQGKDKEEAKTFMEEHGLHIRTMTPLKEDNDQQAQLSGRDFVKFLEEVEFYALKEKHNFYTSYLITVTRSSNSQKPKTQELREFYEKKTEKTRNVDKYCSVVVKLGVLMINAAKKLSKLD</sequence>
<name>A0A9N9E9P5_9GLOM</name>
<dbReference type="AlphaFoldDB" id="A0A9N9E9P5"/>